<dbReference type="Proteomes" id="UP000637643">
    <property type="component" value="Unassembled WGS sequence"/>
</dbReference>
<comment type="caution">
    <text evidence="3">The sequence shown here is derived from an EMBL/GenBank/DDBJ whole genome shotgun (WGS) entry which is preliminary data.</text>
</comment>
<evidence type="ECO:0000313" key="3">
    <source>
        <dbReference type="EMBL" id="GGF89755.1"/>
    </source>
</evidence>
<feature type="signal peptide" evidence="2">
    <location>
        <begin position="1"/>
        <end position="23"/>
    </location>
</feature>
<evidence type="ECO:0000256" key="2">
    <source>
        <dbReference type="SAM" id="SignalP"/>
    </source>
</evidence>
<dbReference type="AlphaFoldDB" id="A0A917FKT2"/>
<dbReference type="RefSeq" id="WP_189027764.1">
    <property type="nucleotide sequence ID" value="NZ_BMKR01000016.1"/>
</dbReference>
<dbReference type="EMBL" id="BMKR01000016">
    <property type="protein sequence ID" value="GGF89755.1"/>
    <property type="molecule type" value="Genomic_DNA"/>
</dbReference>
<accession>A0A917FKT2</accession>
<keyword evidence="2" id="KW-0732">Signal</keyword>
<evidence type="ECO:0000256" key="1">
    <source>
        <dbReference type="SAM" id="MobiDB-lite"/>
    </source>
</evidence>
<sequence length="137" mass="14379">MKKIASFTVAVGLMASIAASASAAEVTTGTATPTPAPGTTATEAPATVTKTTYAEFETVITPEDLKPATPQIIITKLAAFHFSMNSTAAPAGWLSAQTIDTTGVVMTDTWGNEWREIYTWLGKAWIKVPASAYVINP</sequence>
<proteinExistence type="predicted"/>
<organism evidence="3 4">
    <name type="scientific">Paenibacillus albidus</name>
    <dbReference type="NCBI Taxonomy" id="2041023"/>
    <lineage>
        <taxon>Bacteria</taxon>
        <taxon>Bacillati</taxon>
        <taxon>Bacillota</taxon>
        <taxon>Bacilli</taxon>
        <taxon>Bacillales</taxon>
        <taxon>Paenibacillaceae</taxon>
        <taxon>Paenibacillus</taxon>
    </lineage>
</organism>
<reference evidence="3" key="1">
    <citation type="journal article" date="2014" name="Int. J. Syst. Evol. Microbiol.">
        <title>Complete genome sequence of Corynebacterium casei LMG S-19264T (=DSM 44701T), isolated from a smear-ripened cheese.</title>
        <authorList>
            <consortium name="US DOE Joint Genome Institute (JGI-PGF)"/>
            <person name="Walter F."/>
            <person name="Albersmeier A."/>
            <person name="Kalinowski J."/>
            <person name="Ruckert C."/>
        </authorList>
    </citation>
    <scope>NUCLEOTIDE SEQUENCE</scope>
    <source>
        <strain evidence="3">CGMCC 1.16134</strain>
    </source>
</reference>
<protein>
    <recommendedName>
        <fullName evidence="5">SH3 domain-containing protein</fullName>
    </recommendedName>
</protein>
<feature type="chain" id="PRO_5037597530" description="SH3 domain-containing protein" evidence="2">
    <location>
        <begin position="24"/>
        <end position="137"/>
    </location>
</feature>
<reference evidence="3" key="2">
    <citation type="submission" date="2020-09" db="EMBL/GenBank/DDBJ databases">
        <authorList>
            <person name="Sun Q."/>
            <person name="Zhou Y."/>
        </authorList>
    </citation>
    <scope>NUCLEOTIDE SEQUENCE</scope>
    <source>
        <strain evidence="3">CGMCC 1.16134</strain>
    </source>
</reference>
<name>A0A917FKT2_9BACL</name>
<evidence type="ECO:0000313" key="4">
    <source>
        <dbReference type="Proteomes" id="UP000637643"/>
    </source>
</evidence>
<gene>
    <name evidence="3" type="ORF">GCM10010912_38660</name>
</gene>
<evidence type="ECO:0008006" key="5">
    <source>
        <dbReference type="Google" id="ProtNLM"/>
    </source>
</evidence>
<keyword evidence="4" id="KW-1185">Reference proteome</keyword>
<feature type="region of interest" description="Disordered" evidence="1">
    <location>
        <begin position="28"/>
        <end position="47"/>
    </location>
</feature>